<dbReference type="AlphaFoldDB" id="A0A9D3W5A1"/>
<protein>
    <submittedName>
        <fullName evidence="1">Uncharacterized protein</fullName>
    </submittedName>
</protein>
<reference evidence="1 2" key="1">
    <citation type="journal article" date="2021" name="Plant Biotechnol. J.">
        <title>Multi-omics assisted identification of the key and species-specific regulatory components of drought-tolerant mechanisms in Gossypium stocksii.</title>
        <authorList>
            <person name="Yu D."/>
            <person name="Ke L."/>
            <person name="Zhang D."/>
            <person name="Wu Y."/>
            <person name="Sun Y."/>
            <person name="Mei J."/>
            <person name="Sun J."/>
            <person name="Sun Y."/>
        </authorList>
    </citation>
    <scope>NUCLEOTIDE SEQUENCE [LARGE SCALE GENOMIC DNA]</scope>
    <source>
        <strain evidence="2">cv. E1</strain>
        <tissue evidence="1">Leaf</tissue>
    </source>
</reference>
<proteinExistence type="predicted"/>
<evidence type="ECO:0000313" key="1">
    <source>
        <dbReference type="EMBL" id="KAH1108215.1"/>
    </source>
</evidence>
<comment type="caution">
    <text evidence="1">The sequence shown here is derived from an EMBL/GenBank/DDBJ whole genome shotgun (WGS) entry which is preliminary data.</text>
</comment>
<organism evidence="1 2">
    <name type="scientific">Gossypium stocksii</name>
    <dbReference type="NCBI Taxonomy" id="47602"/>
    <lineage>
        <taxon>Eukaryota</taxon>
        <taxon>Viridiplantae</taxon>
        <taxon>Streptophyta</taxon>
        <taxon>Embryophyta</taxon>
        <taxon>Tracheophyta</taxon>
        <taxon>Spermatophyta</taxon>
        <taxon>Magnoliopsida</taxon>
        <taxon>eudicotyledons</taxon>
        <taxon>Gunneridae</taxon>
        <taxon>Pentapetalae</taxon>
        <taxon>rosids</taxon>
        <taxon>malvids</taxon>
        <taxon>Malvales</taxon>
        <taxon>Malvaceae</taxon>
        <taxon>Malvoideae</taxon>
        <taxon>Gossypium</taxon>
    </lineage>
</organism>
<sequence>MGAKASSQTTTSLRKLEYGEADLVKPNPCSLVTDAGNQGRGILFISGPDGLHGHDGASSTRSCCSLSFPLVVLEAWQLPCLSGISNGLLLSRCGCWRRVVGNSARVWAWVPMY</sequence>
<name>A0A9D3W5A1_9ROSI</name>
<gene>
    <name evidence="1" type="ORF">J1N35_011983</name>
</gene>
<dbReference type="EMBL" id="JAIQCV010000004">
    <property type="protein sequence ID" value="KAH1108215.1"/>
    <property type="molecule type" value="Genomic_DNA"/>
</dbReference>
<keyword evidence="2" id="KW-1185">Reference proteome</keyword>
<evidence type="ECO:0000313" key="2">
    <source>
        <dbReference type="Proteomes" id="UP000828251"/>
    </source>
</evidence>
<dbReference type="Proteomes" id="UP000828251">
    <property type="component" value="Unassembled WGS sequence"/>
</dbReference>
<accession>A0A9D3W5A1</accession>